<feature type="region of interest" description="Disordered" evidence="1">
    <location>
        <begin position="57"/>
        <end position="93"/>
    </location>
</feature>
<name>A0ABD3PL24_9STRA</name>
<accession>A0ABD3PL24</accession>
<comment type="caution">
    <text evidence="2">The sequence shown here is derived from an EMBL/GenBank/DDBJ whole genome shotgun (WGS) entry which is preliminary data.</text>
</comment>
<feature type="region of interest" description="Disordered" evidence="1">
    <location>
        <begin position="260"/>
        <end position="295"/>
    </location>
</feature>
<dbReference type="AlphaFoldDB" id="A0ABD3PL24"/>
<gene>
    <name evidence="2" type="ORF">ACHAW5_010568</name>
</gene>
<dbReference type="EMBL" id="JALLAZ020000716">
    <property type="protein sequence ID" value="KAL3788705.1"/>
    <property type="molecule type" value="Genomic_DNA"/>
</dbReference>
<dbReference type="Proteomes" id="UP001530315">
    <property type="component" value="Unassembled WGS sequence"/>
</dbReference>
<feature type="compositionally biased region" description="Polar residues" evidence="1">
    <location>
        <begin position="58"/>
        <end position="71"/>
    </location>
</feature>
<protein>
    <submittedName>
        <fullName evidence="2">Uncharacterized protein</fullName>
    </submittedName>
</protein>
<evidence type="ECO:0000313" key="2">
    <source>
        <dbReference type="EMBL" id="KAL3788705.1"/>
    </source>
</evidence>
<proteinExistence type="predicted"/>
<reference evidence="2 3" key="1">
    <citation type="submission" date="2024-10" db="EMBL/GenBank/DDBJ databases">
        <title>Updated reference genomes for cyclostephanoid diatoms.</title>
        <authorList>
            <person name="Roberts W.R."/>
            <person name="Alverson A.J."/>
        </authorList>
    </citation>
    <scope>NUCLEOTIDE SEQUENCE [LARGE SCALE GENOMIC DNA]</scope>
    <source>
        <strain evidence="2 3">AJA276-08</strain>
    </source>
</reference>
<sequence length="295" mass="31845">MRFTTASGSYGRTPARRIICAAAFGSLSGSSSSWAFFVPPPPPRPYYGVRPPFAVHSSGGNPKSVPLSSSHTRQHRTLFSRRDDDDNGGDSDWETFKKSGANLMRKGADKVKSFLPSFLRSKDEKRADVIRREREGEISGGINAMLKDMPLPVRALGRIVSPLLARAAEEMAEQSRQAQDILEEARLRSASDPDVVETLGEPVRAGRPFSQSSSSISINGRTTTTVKASFPVTGKRGEGIATMESSDGEIRSLTVNVNGRNISVGSRPRRGGSAYGKSSSTNDGNVIEAEIIEKK</sequence>
<evidence type="ECO:0000256" key="1">
    <source>
        <dbReference type="SAM" id="MobiDB-lite"/>
    </source>
</evidence>
<keyword evidence="3" id="KW-1185">Reference proteome</keyword>
<organism evidence="2 3">
    <name type="scientific">Stephanodiscus triporus</name>
    <dbReference type="NCBI Taxonomy" id="2934178"/>
    <lineage>
        <taxon>Eukaryota</taxon>
        <taxon>Sar</taxon>
        <taxon>Stramenopiles</taxon>
        <taxon>Ochrophyta</taxon>
        <taxon>Bacillariophyta</taxon>
        <taxon>Coscinodiscophyceae</taxon>
        <taxon>Thalassiosirophycidae</taxon>
        <taxon>Stephanodiscales</taxon>
        <taxon>Stephanodiscaceae</taxon>
        <taxon>Stephanodiscus</taxon>
    </lineage>
</organism>
<evidence type="ECO:0000313" key="3">
    <source>
        <dbReference type="Proteomes" id="UP001530315"/>
    </source>
</evidence>